<evidence type="ECO:0000313" key="6">
    <source>
        <dbReference type="EMBL" id="GAY67824.1"/>
    </source>
</evidence>
<dbReference type="InterPro" id="IPR018422">
    <property type="entry name" value="Cation/H_exchanger_CPA1"/>
</dbReference>
<feature type="transmembrane region" description="Helical" evidence="5">
    <location>
        <begin position="94"/>
        <end position="116"/>
    </location>
</feature>
<dbReference type="GO" id="GO:0015386">
    <property type="term" value="F:potassium:proton antiporter activity"/>
    <property type="evidence" value="ECO:0007669"/>
    <property type="project" value="TreeGrafter"/>
</dbReference>
<gene>
    <name evidence="6" type="ORF">CUMW_259530</name>
</gene>
<evidence type="ECO:0000256" key="1">
    <source>
        <dbReference type="ARBA" id="ARBA00022448"/>
    </source>
</evidence>
<evidence type="ECO:0000256" key="2">
    <source>
        <dbReference type="ARBA" id="ARBA00022538"/>
    </source>
</evidence>
<dbReference type="EMBL" id="BDQV01000762">
    <property type="protein sequence ID" value="GAY67824.1"/>
    <property type="molecule type" value="Genomic_DNA"/>
</dbReference>
<keyword evidence="3" id="KW-0630">Potassium</keyword>
<keyword evidence="5" id="KW-0812">Transmembrane</keyword>
<evidence type="ECO:0000256" key="5">
    <source>
        <dbReference type="SAM" id="Phobius"/>
    </source>
</evidence>
<evidence type="ECO:0000256" key="4">
    <source>
        <dbReference type="ARBA" id="ARBA00023065"/>
    </source>
</evidence>
<reference evidence="6 7" key="1">
    <citation type="journal article" date="2017" name="Front. Genet.">
        <title>Draft sequencing of the heterozygous diploid genome of Satsuma (Citrus unshiu Marc.) using a hybrid assembly approach.</title>
        <authorList>
            <person name="Shimizu T."/>
            <person name="Tanizawa Y."/>
            <person name="Mochizuki T."/>
            <person name="Nagasaki H."/>
            <person name="Yoshioka T."/>
            <person name="Toyoda A."/>
            <person name="Fujiyama A."/>
            <person name="Kaminuma E."/>
            <person name="Nakamura Y."/>
        </authorList>
    </citation>
    <scope>NUCLEOTIDE SEQUENCE [LARGE SCALE GENOMIC DNA]</scope>
    <source>
        <strain evidence="7">cv. Miyagawa wase</strain>
    </source>
</reference>
<dbReference type="GO" id="GO:0005886">
    <property type="term" value="C:plasma membrane"/>
    <property type="evidence" value="ECO:0007669"/>
    <property type="project" value="TreeGrafter"/>
</dbReference>
<name>A0A2H5QT82_CITUN</name>
<evidence type="ECO:0000256" key="3">
    <source>
        <dbReference type="ARBA" id="ARBA00022958"/>
    </source>
</evidence>
<keyword evidence="5" id="KW-1133">Transmembrane helix</keyword>
<keyword evidence="1" id="KW-0813">Transport</keyword>
<comment type="caution">
    <text evidence="6">The sequence shown here is derived from an EMBL/GenBank/DDBJ whole genome shotgun (WGS) entry which is preliminary data.</text>
</comment>
<protein>
    <recommendedName>
        <fullName evidence="8">Cation/H+ exchanger domain-containing protein</fullName>
    </recommendedName>
</protein>
<accession>A0A2H5QT82</accession>
<organism evidence="6 7">
    <name type="scientific">Citrus unshiu</name>
    <name type="common">Satsuma mandarin</name>
    <name type="synonym">Citrus nobilis var. unshiu</name>
    <dbReference type="NCBI Taxonomy" id="55188"/>
    <lineage>
        <taxon>Eukaryota</taxon>
        <taxon>Viridiplantae</taxon>
        <taxon>Streptophyta</taxon>
        <taxon>Embryophyta</taxon>
        <taxon>Tracheophyta</taxon>
        <taxon>Spermatophyta</taxon>
        <taxon>Magnoliopsida</taxon>
        <taxon>eudicotyledons</taxon>
        <taxon>Gunneridae</taxon>
        <taxon>Pentapetalae</taxon>
        <taxon>rosids</taxon>
        <taxon>malvids</taxon>
        <taxon>Sapindales</taxon>
        <taxon>Rutaceae</taxon>
        <taxon>Aurantioideae</taxon>
        <taxon>Citrus</taxon>
    </lineage>
</organism>
<proteinExistence type="predicted"/>
<feature type="transmembrane region" description="Helical" evidence="5">
    <location>
        <begin position="24"/>
        <end position="40"/>
    </location>
</feature>
<dbReference type="Proteomes" id="UP000236630">
    <property type="component" value="Unassembled WGS sequence"/>
</dbReference>
<dbReference type="GO" id="GO:0005768">
    <property type="term" value="C:endosome"/>
    <property type="evidence" value="ECO:0007669"/>
    <property type="project" value="TreeGrafter"/>
</dbReference>
<evidence type="ECO:0000313" key="7">
    <source>
        <dbReference type="Proteomes" id="UP000236630"/>
    </source>
</evidence>
<keyword evidence="4" id="KW-0406">Ion transport</keyword>
<keyword evidence="7" id="KW-1185">Reference proteome</keyword>
<dbReference type="PANTHER" id="PTHR10110:SF127">
    <property type="entry name" value="SODIUM_HYDROGEN EXCHANGER 5-RELATED"/>
    <property type="match status" value="1"/>
</dbReference>
<dbReference type="GO" id="GO:0098719">
    <property type="term" value="P:sodium ion import across plasma membrane"/>
    <property type="evidence" value="ECO:0007669"/>
    <property type="project" value="TreeGrafter"/>
</dbReference>
<dbReference type="AlphaFoldDB" id="A0A2H5QT82"/>
<dbReference type="PANTHER" id="PTHR10110">
    <property type="entry name" value="SODIUM/HYDROGEN EXCHANGER"/>
    <property type="match status" value="1"/>
</dbReference>
<keyword evidence="2" id="KW-0633">Potassium transport</keyword>
<dbReference type="GO" id="GO:0051453">
    <property type="term" value="P:regulation of intracellular pH"/>
    <property type="evidence" value="ECO:0007669"/>
    <property type="project" value="TreeGrafter"/>
</dbReference>
<keyword evidence="5" id="KW-0472">Membrane</keyword>
<dbReference type="GO" id="GO:0015385">
    <property type="term" value="F:sodium:proton antiporter activity"/>
    <property type="evidence" value="ECO:0007669"/>
    <property type="project" value="InterPro"/>
</dbReference>
<feature type="transmembrane region" description="Helical" evidence="5">
    <location>
        <begin position="66"/>
        <end position="88"/>
    </location>
</feature>
<sequence length="194" mass="22249">MMLVLSFVLGHVLRRHKFYYLPEASASLLIGLIVGVLANISNTETNISCSGATCLVMILFSWQKPVFSNFGAIVTFAIFGTFLASMVTGIPVSVLFLLCSSFCFWAIPMIWICMWLKFEGNVLSEKSCFIWAKFLYGDCQIVREFEEWTKKSWRIDSDLQTVEMKMQKISRSVKEMELAQQAVYSKKKKVSWSW</sequence>
<evidence type="ECO:0008006" key="8">
    <source>
        <dbReference type="Google" id="ProtNLM"/>
    </source>
</evidence>